<dbReference type="AlphaFoldDB" id="Q4A707"/>
<evidence type="ECO:0000256" key="1">
    <source>
        <dbReference type="SAM" id="Phobius"/>
    </source>
</evidence>
<sequence>MKKITKYLLWSIGSISASATLAGLTYYLLNRKKDSMYKIPVKDVSNLEKINVLSNELSKKQAEILNNHLYSDEKMTIFYNRKIPKNIESHYYIVNLYKKSLFQKNSIEKEMFKLFTFSDLSKVPIVIFDNYLYTFSFNENMKKESFINDIKSYLSKNLDDKNNFFTIKNFGGITINDIANMNIKIYVALKELGLKNILNEFDFLNKLNYLKNYLLKWIRETKDEYEIKRSLEFILKIKLILNDKSLNSEEEKYLSEIENEILKEIESVENLSVSQLEFIWEFLKIFKFYDFKTKEDIVVIIKNKYSNIFNNILNKMEPRNIFMFYTFFKEEFNSIDNENKRMFFEKYLEKINVFYDWDFFIAYSYTLFKESDISLVEKSIDNYLDFILNKNDMFWDLNKLINLFFILKIKIENNLLFNKKDIIRNVLLNNLKQDKNIFNILLNVANLFLLKKIDSNLKIEVSQSLIREIEKIINRNDIIEDIKFLILFKDLATFLDVEVNWKELSKKFNFINKYNFLFNIISEEKDVLLNDIDNLFDLYSLIINKWNQNLKNF</sequence>
<organism evidence="2 3">
    <name type="scientific">Mycoplasmopsis synoviae (strain 53)</name>
    <name type="common">Mycoplasma synoviae</name>
    <dbReference type="NCBI Taxonomy" id="262723"/>
    <lineage>
        <taxon>Bacteria</taxon>
        <taxon>Bacillati</taxon>
        <taxon>Mycoplasmatota</taxon>
        <taxon>Mycoplasmoidales</taxon>
        <taxon>Metamycoplasmataceae</taxon>
        <taxon>Mycoplasmopsis</taxon>
    </lineage>
</organism>
<gene>
    <name evidence="2" type="ordered locus">MS53_0043</name>
</gene>
<keyword evidence="1" id="KW-0472">Membrane</keyword>
<dbReference type="OrthoDB" id="399951at2"/>
<dbReference type="KEGG" id="msy:MS53_0043"/>
<evidence type="ECO:0000313" key="3">
    <source>
        <dbReference type="Proteomes" id="UP000000549"/>
    </source>
</evidence>
<reference evidence="2 3" key="1">
    <citation type="journal article" date="2005" name="J. Bacteriol.">
        <title>Swine and poultry pathogens: the complete genome sequences of two strains of Mycoplasma hyopneumoniae and a strain of Mycoplasma synoviae.</title>
        <authorList>
            <person name="Vasconcelos A.T."/>
            <person name="Ferreira H.B."/>
            <person name="Bizarro C.V."/>
            <person name="Bonatto S.L."/>
            <person name="Carvalho M.O."/>
            <person name="Pinto P.M."/>
            <person name="Almeida D.F."/>
            <person name="Almeida L.G."/>
            <person name="Almeida R."/>
            <person name="Alves-Filho L."/>
            <person name="Assuncao E.N."/>
            <person name="Azevedo V.A."/>
            <person name="Bogo M.R."/>
            <person name="Brigido M.M."/>
            <person name="Brocchi M."/>
            <person name="Burity H.A."/>
            <person name="Camargo A.A."/>
            <person name="Camargo S.S."/>
            <person name="Carepo M.S."/>
            <person name="Carraro D.M."/>
            <person name="de Mattos Cascardo J.C."/>
            <person name="Castro L.A."/>
            <person name="Cavalcanti G."/>
            <person name="Chemale G."/>
            <person name="Collevatti R.G."/>
            <person name="Cunha C.W."/>
            <person name="Dallagiovanna B."/>
            <person name="Dambros B.P."/>
            <person name="Dellagostin O.A."/>
            <person name="Falcao C."/>
            <person name="Fantinatti-Garboggini F."/>
            <person name="Felipe M.S."/>
            <person name="Fiorentin L."/>
            <person name="Franco G.R."/>
            <person name="Freitas N.S."/>
            <person name="Frias D."/>
            <person name="Grangeiro T.B."/>
            <person name="Grisard E.C."/>
            <person name="Guimaraes C.T."/>
            <person name="Hungria M."/>
            <person name="Jardim S.N."/>
            <person name="Krieger M.A."/>
            <person name="Laurino J.P."/>
            <person name="Lima L.F."/>
            <person name="Lopes M.I."/>
            <person name="Loreto E.L."/>
            <person name="Madeira H.M."/>
            <person name="Manfio G.P."/>
            <person name="Maranhao A.Q."/>
            <person name="Martinkovics C.T."/>
            <person name="Medeiros S.R."/>
            <person name="Moreira M.A."/>
            <person name="Neiva M."/>
            <person name="Ramalho-Neto C.E."/>
            <person name="Nicolas M.F."/>
            <person name="Oliveira S.C."/>
            <person name="Paixao R.F."/>
            <person name="Pedrosa F.O."/>
            <person name="Pena S.D."/>
            <person name="Pereira M."/>
            <person name="Pereira-Ferrari L."/>
            <person name="Piffer I."/>
            <person name="Pinto L.S."/>
            <person name="Potrich D.P."/>
            <person name="Salim A.C."/>
            <person name="Santos F.R."/>
            <person name="Schmitt R."/>
            <person name="Schneider M.P."/>
            <person name="Schrank A."/>
            <person name="Schrank I.S."/>
            <person name="Schuck A.F."/>
            <person name="Seuanez H.N."/>
            <person name="Silva D.W."/>
            <person name="Silva R."/>
            <person name="Silva S.C."/>
            <person name="Soares C.M."/>
            <person name="Souza K.R."/>
            <person name="Souza R.C."/>
            <person name="Staats C.C."/>
            <person name="Steffens M.B."/>
            <person name="Teixeira S.M."/>
            <person name="Urmenyi T.P."/>
            <person name="Vainstein M.H."/>
            <person name="Zuccherato L.W."/>
            <person name="Simpson A.J."/>
            <person name="Zaha A."/>
        </authorList>
    </citation>
    <scope>NUCLEOTIDE SEQUENCE [LARGE SCALE GENOMIC DNA]</scope>
    <source>
        <strain evidence="2 3">53</strain>
    </source>
</reference>
<dbReference type="STRING" id="262723.MS53_0043"/>
<keyword evidence="1" id="KW-0812">Transmembrane</keyword>
<evidence type="ECO:0000313" key="2">
    <source>
        <dbReference type="EMBL" id="AAZ43464.1"/>
    </source>
</evidence>
<dbReference type="eggNOG" id="ENOG5032F3E">
    <property type="taxonomic scope" value="Bacteria"/>
</dbReference>
<dbReference type="RefSeq" id="WP_011283207.1">
    <property type="nucleotide sequence ID" value="NC_007294.1"/>
</dbReference>
<accession>Q4A707</accession>
<keyword evidence="1" id="KW-1133">Transmembrane helix</keyword>
<dbReference type="HOGENOM" id="CLU_499504_0_0_14"/>
<dbReference type="EMBL" id="AE017245">
    <property type="protein sequence ID" value="AAZ43464.1"/>
    <property type="molecule type" value="Genomic_DNA"/>
</dbReference>
<dbReference type="Proteomes" id="UP000000549">
    <property type="component" value="Chromosome"/>
</dbReference>
<protein>
    <submittedName>
        <fullName evidence="2">Uncharacterized protein</fullName>
    </submittedName>
</protein>
<feature type="transmembrane region" description="Helical" evidence="1">
    <location>
        <begin position="7"/>
        <end position="29"/>
    </location>
</feature>
<keyword evidence="3" id="KW-1185">Reference proteome</keyword>
<name>Q4A707_MYCS5</name>
<proteinExistence type="predicted"/>